<sequence>MQSSNLDKYEVPFLDAEIHVVAQYVKQESKIDPYLKLSPECIEQFDYEKDRIFIDWNGGGDRLLEIRFGGPIQRGEGLYLEASETELNNITFLEWWEVIGSILEDHHLVTNHDFWSQTVDNANTSLEDLSLNHLSVLQLITQCLTKVV</sequence>
<proteinExistence type="predicted"/>
<dbReference type="AlphaFoldDB" id="A0AAV4R475"/>
<comment type="caution">
    <text evidence="1">The sequence shown here is derived from an EMBL/GenBank/DDBJ whole genome shotgun (WGS) entry which is preliminary data.</text>
</comment>
<evidence type="ECO:0000313" key="1">
    <source>
        <dbReference type="EMBL" id="GIY15809.1"/>
    </source>
</evidence>
<dbReference type="EMBL" id="BPLQ01005582">
    <property type="protein sequence ID" value="GIY15809.1"/>
    <property type="molecule type" value="Genomic_DNA"/>
</dbReference>
<keyword evidence="2" id="KW-1185">Reference proteome</keyword>
<dbReference type="Proteomes" id="UP001054837">
    <property type="component" value="Unassembled WGS sequence"/>
</dbReference>
<gene>
    <name evidence="1" type="ORF">CDAR_588961</name>
</gene>
<name>A0AAV4R475_9ARAC</name>
<reference evidence="1 2" key="1">
    <citation type="submission" date="2021-06" db="EMBL/GenBank/DDBJ databases">
        <title>Caerostris darwini draft genome.</title>
        <authorList>
            <person name="Kono N."/>
            <person name="Arakawa K."/>
        </authorList>
    </citation>
    <scope>NUCLEOTIDE SEQUENCE [LARGE SCALE GENOMIC DNA]</scope>
</reference>
<evidence type="ECO:0000313" key="2">
    <source>
        <dbReference type="Proteomes" id="UP001054837"/>
    </source>
</evidence>
<protein>
    <submittedName>
        <fullName evidence="1">Uncharacterized protein</fullName>
    </submittedName>
</protein>
<organism evidence="1 2">
    <name type="scientific">Caerostris darwini</name>
    <dbReference type="NCBI Taxonomy" id="1538125"/>
    <lineage>
        <taxon>Eukaryota</taxon>
        <taxon>Metazoa</taxon>
        <taxon>Ecdysozoa</taxon>
        <taxon>Arthropoda</taxon>
        <taxon>Chelicerata</taxon>
        <taxon>Arachnida</taxon>
        <taxon>Araneae</taxon>
        <taxon>Araneomorphae</taxon>
        <taxon>Entelegynae</taxon>
        <taxon>Araneoidea</taxon>
        <taxon>Araneidae</taxon>
        <taxon>Caerostris</taxon>
    </lineage>
</organism>
<accession>A0AAV4R475</accession>